<keyword evidence="4 7" id="KW-0732">Signal</keyword>
<name>A0A5Q0TX30_RHYFE</name>
<evidence type="ECO:0000256" key="3">
    <source>
        <dbReference type="ARBA" id="ARBA00022685"/>
    </source>
</evidence>
<feature type="chain" id="PRO_5033497838" evidence="7">
    <location>
        <begin position="30"/>
        <end position="115"/>
    </location>
</feature>
<dbReference type="PANTHER" id="PTHR13647:SF4">
    <property type="entry name" value="INSULIN-LIKE PEPTIDE 1-RELATED"/>
    <property type="match status" value="1"/>
</dbReference>
<proteinExistence type="evidence at transcript level"/>
<dbReference type="PROSITE" id="PS51257">
    <property type="entry name" value="PROKAR_LIPOPROTEIN"/>
    <property type="match status" value="1"/>
</dbReference>
<dbReference type="EMBL" id="JAACXV010000309">
    <property type="protein sequence ID" value="KAF7280285.1"/>
    <property type="molecule type" value="Genomic_DNA"/>
</dbReference>
<dbReference type="SUPFAM" id="SSF56994">
    <property type="entry name" value="Insulin-like"/>
    <property type="match status" value="1"/>
</dbReference>
<dbReference type="InterPro" id="IPR022353">
    <property type="entry name" value="Insulin_CS"/>
</dbReference>
<dbReference type="GO" id="GO:0005179">
    <property type="term" value="F:hormone activity"/>
    <property type="evidence" value="ECO:0007669"/>
    <property type="project" value="InterPro"/>
</dbReference>
<evidence type="ECO:0000256" key="4">
    <source>
        <dbReference type="ARBA" id="ARBA00022729"/>
    </source>
</evidence>
<dbReference type="OrthoDB" id="6330326at2759"/>
<evidence type="ECO:0000313" key="10">
    <source>
        <dbReference type="EMBL" id="QGA72558.1"/>
    </source>
</evidence>
<dbReference type="Proteomes" id="UP000625711">
    <property type="component" value="Unassembled WGS sequence"/>
</dbReference>
<accession>A0A5Q0TX30</accession>
<reference evidence="9" key="2">
    <citation type="submission" date="2020-08" db="EMBL/GenBank/DDBJ databases">
        <title>Genome sequencing and assembly of the red palm weevil Rhynchophorus ferrugineus.</title>
        <authorList>
            <person name="Dias G.B."/>
            <person name="Bergman C.M."/>
            <person name="Manee M."/>
        </authorList>
    </citation>
    <scope>NUCLEOTIDE SEQUENCE</scope>
    <source>
        <strain evidence="9">AA-2017</strain>
        <tissue evidence="9">Whole larva</tissue>
    </source>
</reference>
<evidence type="ECO:0000313" key="11">
    <source>
        <dbReference type="Proteomes" id="UP000625711"/>
    </source>
</evidence>
<dbReference type="Gene3D" id="1.10.100.10">
    <property type="entry name" value="Insulin-like"/>
    <property type="match status" value="1"/>
</dbReference>
<dbReference type="SMART" id="SM00078">
    <property type="entry name" value="IlGF"/>
    <property type="match status" value="1"/>
</dbReference>
<comment type="similarity">
    <text evidence="1 6">Belongs to the insulin family.</text>
</comment>
<comment type="subunit">
    <text evidence="2">Heterodimer of a B chain and an A chain linked by two disulfide bonds.</text>
</comment>
<evidence type="ECO:0000256" key="2">
    <source>
        <dbReference type="ARBA" id="ARBA00011207"/>
    </source>
</evidence>
<organism evidence="10">
    <name type="scientific">Rhynchophorus ferrugineus</name>
    <name type="common">Red palm weevil</name>
    <name type="synonym">Curculio ferrugineus</name>
    <dbReference type="NCBI Taxonomy" id="354439"/>
    <lineage>
        <taxon>Eukaryota</taxon>
        <taxon>Metazoa</taxon>
        <taxon>Ecdysozoa</taxon>
        <taxon>Arthropoda</taxon>
        <taxon>Hexapoda</taxon>
        <taxon>Insecta</taxon>
        <taxon>Pterygota</taxon>
        <taxon>Neoptera</taxon>
        <taxon>Endopterygota</taxon>
        <taxon>Coleoptera</taxon>
        <taxon>Polyphaga</taxon>
        <taxon>Cucujiformia</taxon>
        <taxon>Curculionidae</taxon>
        <taxon>Dryophthorinae</taxon>
        <taxon>Rhynchophorus</taxon>
    </lineage>
</organism>
<evidence type="ECO:0000256" key="1">
    <source>
        <dbReference type="ARBA" id="ARBA00009034"/>
    </source>
</evidence>
<gene>
    <name evidence="10" type="primary">LIRP</name>
    <name evidence="9" type="ORF">GWI33_006197</name>
</gene>
<dbReference type="PANTHER" id="PTHR13647">
    <property type="entry name" value="INSULIN-LIKE PEPTIDE 2-RELATED"/>
    <property type="match status" value="1"/>
</dbReference>
<evidence type="ECO:0000313" key="9">
    <source>
        <dbReference type="EMBL" id="KAF7280285.1"/>
    </source>
</evidence>
<evidence type="ECO:0000256" key="6">
    <source>
        <dbReference type="RuleBase" id="RU000406"/>
    </source>
</evidence>
<evidence type="ECO:0000256" key="7">
    <source>
        <dbReference type="SAM" id="SignalP"/>
    </source>
</evidence>
<dbReference type="AlphaFoldDB" id="A0A5Q0TX30"/>
<dbReference type="InterPro" id="IPR036438">
    <property type="entry name" value="Insulin-like_sf"/>
</dbReference>
<keyword evidence="3" id="KW-0165">Cleavage on pair of basic residues</keyword>
<protein>
    <submittedName>
        <fullName evidence="10">LIRP-like protein</fullName>
    </submittedName>
</protein>
<feature type="signal peptide" evidence="7">
    <location>
        <begin position="1"/>
        <end position="29"/>
    </location>
</feature>
<dbReference type="InterPro" id="IPR022352">
    <property type="entry name" value="Ins/IGF/rlx"/>
</dbReference>
<keyword evidence="6" id="KW-0964">Secreted</keyword>
<feature type="domain" description="Insulin-like" evidence="8">
    <location>
        <begin position="41"/>
        <end position="109"/>
    </location>
</feature>
<keyword evidence="5" id="KW-1015">Disulfide bond</keyword>
<dbReference type="PROSITE" id="PS00262">
    <property type="entry name" value="INSULIN"/>
    <property type="match status" value="1"/>
</dbReference>
<keyword evidence="11" id="KW-1185">Reference proteome</keyword>
<dbReference type="EMBL" id="MK751554">
    <property type="protein sequence ID" value="QGA72558.1"/>
    <property type="molecule type" value="mRNA"/>
</dbReference>
<dbReference type="GO" id="GO:0005576">
    <property type="term" value="C:extracellular region"/>
    <property type="evidence" value="ECO:0007669"/>
    <property type="project" value="UniProtKB-SubCell"/>
</dbReference>
<dbReference type="PRINTS" id="PR00276">
    <property type="entry name" value="INSULINFAMLY"/>
</dbReference>
<sequence>MGTGKPRKMGFYYLLIAIILMHLMLSCHGTEYRFPVKAEKKKYCGKILSDTLGTLCQGNYQEYYRIPKPYPLQNRAKSTSLLGRLQITGGVYEECCARACTKEILQSYCGGSGSR</sequence>
<evidence type="ECO:0000259" key="8">
    <source>
        <dbReference type="SMART" id="SM00078"/>
    </source>
</evidence>
<reference evidence="10" key="1">
    <citation type="submission" date="2019-04" db="EMBL/GenBank/DDBJ databases">
        <title>Identification and expression profiles of neuropeptides and their G protein-coupled receptors in the Red palm weevil Rhynchophorus ferrugineus (Coleoptera: Curculionidae).</title>
        <authorList>
            <person name="Zhang H."/>
            <person name="Bai J."/>
            <person name="Huang S."/>
            <person name="Hou Y."/>
        </authorList>
    </citation>
    <scope>NUCLEOTIDE SEQUENCE</scope>
</reference>
<dbReference type="InterPro" id="IPR016179">
    <property type="entry name" value="Insulin-like"/>
</dbReference>
<evidence type="ECO:0000256" key="5">
    <source>
        <dbReference type="ARBA" id="ARBA00023157"/>
    </source>
</evidence>
<comment type="subcellular location">
    <subcellularLocation>
        <location evidence="6">Secreted</location>
    </subcellularLocation>
</comment>
<dbReference type="Pfam" id="PF00049">
    <property type="entry name" value="Insulin"/>
    <property type="match status" value="1"/>
</dbReference>